<dbReference type="Proteomes" id="UP000885148">
    <property type="component" value="Unassembled WGS sequence"/>
</dbReference>
<evidence type="ECO:0000313" key="2">
    <source>
        <dbReference type="EMBL" id="HBH7041908.1"/>
    </source>
</evidence>
<evidence type="ECO:0000256" key="1">
    <source>
        <dbReference type="SAM" id="Coils"/>
    </source>
</evidence>
<reference evidence="2" key="2">
    <citation type="submission" date="2021-07" db="EMBL/GenBank/DDBJ databases">
        <authorList>
            <consortium name="NCBI Pathogen Detection Project"/>
        </authorList>
    </citation>
    <scope>NUCLEOTIDE SEQUENCE</scope>
    <source>
        <strain evidence="2">91871</strain>
    </source>
</reference>
<gene>
    <name evidence="2" type="ORF">KV121_001960</name>
</gene>
<organism evidence="2 3">
    <name type="scientific">Citrobacter freundii</name>
    <dbReference type="NCBI Taxonomy" id="546"/>
    <lineage>
        <taxon>Bacteria</taxon>
        <taxon>Pseudomonadati</taxon>
        <taxon>Pseudomonadota</taxon>
        <taxon>Gammaproteobacteria</taxon>
        <taxon>Enterobacterales</taxon>
        <taxon>Enterobacteriaceae</taxon>
        <taxon>Citrobacter</taxon>
        <taxon>Citrobacter freundii complex</taxon>
    </lineage>
</organism>
<proteinExistence type="predicted"/>
<accession>A0A9P3Z447</accession>
<feature type="coiled-coil region" evidence="1">
    <location>
        <begin position="40"/>
        <end position="81"/>
    </location>
</feature>
<evidence type="ECO:0000313" key="3">
    <source>
        <dbReference type="Proteomes" id="UP000885148"/>
    </source>
</evidence>
<protein>
    <submittedName>
        <fullName evidence="2">Uncharacterized protein</fullName>
    </submittedName>
</protein>
<dbReference type="RefSeq" id="WP_033816546.1">
    <property type="nucleotide sequence ID" value="NZ_JARLLJ010000002.1"/>
</dbReference>
<name>A0A9P3Z447_CITFR</name>
<dbReference type="AlphaFoldDB" id="A0A9P3Z447"/>
<sequence>MADLASISVAIESVKLALGIAKDLKNATEAFNEAENRLKISELYINLSEARISLADAQDEIHKLQRQIRDLQEKINSVDDLEFRDGAYFRKEPIDGKPNGPFCPGCWESPEKLMATMSPVSGHFSIAGRWKCNSCGKYVR</sequence>
<reference evidence="2" key="1">
    <citation type="journal article" date="2018" name="Genome Biol.">
        <title>SKESA: strategic k-mer extension for scrupulous assemblies.</title>
        <authorList>
            <person name="Souvorov A."/>
            <person name="Agarwala R."/>
            <person name="Lipman D.J."/>
        </authorList>
    </citation>
    <scope>NUCLEOTIDE SEQUENCE</scope>
    <source>
        <strain evidence="2">91871</strain>
    </source>
</reference>
<keyword evidence="1" id="KW-0175">Coiled coil</keyword>
<dbReference type="EMBL" id="DAESCB010000005">
    <property type="protein sequence ID" value="HBH7041908.1"/>
    <property type="molecule type" value="Genomic_DNA"/>
</dbReference>
<comment type="caution">
    <text evidence="2">The sequence shown here is derived from an EMBL/GenBank/DDBJ whole genome shotgun (WGS) entry which is preliminary data.</text>
</comment>